<dbReference type="PROSITE" id="PS50071">
    <property type="entry name" value="HOMEOBOX_2"/>
    <property type="match status" value="1"/>
</dbReference>
<keyword evidence="3 4" id="KW-0539">Nucleus</keyword>
<feature type="compositionally biased region" description="Polar residues" evidence="6">
    <location>
        <begin position="85"/>
        <end position="94"/>
    </location>
</feature>
<dbReference type="GO" id="GO:0000978">
    <property type="term" value="F:RNA polymerase II cis-regulatory region sequence-specific DNA binding"/>
    <property type="evidence" value="ECO:0007669"/>
    <property type="project" value="TreeGrafter"/>
</dbReference>
<evidence type="ECO:0000313" key="9">
    <source>
        <dbReference type="Proteomes" id="UP001215280"/>
    </source>
</evidence>
<proteinExistence type="predicted"/>
<dbReference type="GO" id="GO:0005634">
    <property type="term" value="C:nucleus"/>
    <property type="evidence" value="ECO:0007669"/>
    <property type="project" value="UniProtKB-SubCell"/>
</dbReference>
<evidence type="ECO:0000256" key="1">
    <source>
        <dbReference type="ARBA" id="ARBA00023125"/>
    </source>
</evidence>
<dbReference type="CDD" id="cd00086">
    <property type="entry name" value="homeodomain"/>
    <property type="match status" value="1"/>
</dbReference>
<dbReference type="Proteomes" id="UP001215280">
    <property type="component" value="Unassembled WGS sequence"/>
</dbReference>
<feature type="compositionally biased region" description="Low complexity" evidence="6">
    <location>
        <begin position="219"/>
        <end position="238"/>
    </location>
</feature>
<evidence type="ECO:0000313" key="8">
    <source>
        <dbReference type="EMBL" id="KAJ7783850.1"/>
    </source>
</evidence>
<protein>
    <submittedName>
        <fullName evidence="8">Homeodomain transcription factor</fullName>
    </submittedName>
</protein>
<evidence type="ECO:0000256" key="5">
    <source>
        <dbReference type="RuleBase" id="RU000682"/>
    </source>
</evidence>
<dbReference type="SMART" id="SM00389">
    <property type="entry name" value="HOX"/>
    <property type="match status" value="1"/>
</dbReference>
<dbReference type="Pfam" id="PF00046">
    <property type="entry name" value="Homeodomain"/>
    <property type="match status" value="1"/>
</dbReference>
<feature type="region of interest" description="Disordered" evidence="6">
    <location>
        <begin position="193"/>
        <end position="241"/>
    </location>
</feature>
<feature type="domain" description="Homeobox" evidence="7">
    <location>
        <begin position="22"/>
        <end position="82"/>
    </location>
</feature>
<dbReference type="InterPro" id="IPR001356">
    <property type="entry name" value="HD"/>
</dbReference>
<feature type="compositionally biased region" description="Low complexity" evidence="6">
    <location>
        <begin position="101"/>
        <end position="117"/>
    </location>
</feature>
<dbReference type="Gene3D" id="1.10.10.60">
    <property type="entry name" value="Homeodomain-like"/>
    <property type="match status" value="1"/>
</dbReference>
<organism evidence="8 9">
    <name type="scientific">Mycena maculata</name>
    <dbReference type="NCBI Taxonomy" id="230809"/>
    <lineage>
        <taxon>Eukaryota</taxon>
        <taxon>Fungi</taxon>
        <taxon>Dikarya</taxon>
        <taxon>Basidiomycota</taxon>
        <taxon>Agaricomycotina</taxon>
        <taxon>Agaricomycetes</taxon>
        <taxon>Agaricomycetidae</taxon>
        <taxon>Agaricales</taxon>
        <taxon>Marasmiineae</taxon>
        <taxon>Mycenaceae</taxon>
        <taxon>Mycena</taxon>
    </lineage>
</organism>
<evidence type="ECO:0000256" key="4">
    <source>
        <dbReference type="PROSITE-ProRule" id="PRU00108"/>
    </source>
</evidence>
<accession>A0AAD7KEC5</accession>
<evidence type="ECO:0000259" key="7">
    <source>
        <dbReference type="PROSITE" id="PS50071"/>
    </source>
</evidence>
<comment type="subcellular location">
    <subcellularLocation>
        <location evidence="4 5">Nucleus</location>
    </subcellularLocation>
</comment>
<feature type="region of interest" description="Disordered" evidence="6">
    <location>
        <begin position="78"/>
        <end position="148"/>
    </location>
</feature>
<dbReference type="InterPro" id="IPR050460">
    <property type="entry name" value="Distal-less_Homeobox_TF"/>
</dbReference>
<name>A0AAD7KEC5_9AGAR</name>
<evidence type="ECO:0000256" key="2">
    <source>
        <dbReference type="ARBA" id="ARBA00023155"/>
    </source>
</evidence>
<dbReference type="EMBL" id="JARJLG010000002">
    <property type="protein sequence ID" value="KAJ7783850.1"/>
    <property type="molecule type" value="Genomic_DNA"/>
</dbReference>
<reference evidence="8" key="1">
    <citation type="submission" date="2023-03" db="EMBL/GenBank/DDBJ databases">
        <title>Massive genome expansion in bonnet fungi (Mycena s.s.) driven by repeated elements and novel gene families across ecological guilds.</title>
        <authorList>
            <consortium name="Lawrence Berkeley National Laboratory"/>
            <person name="Harder C.B."/>
            <person name="Miyauchi S."/>
            <person name="Viragh M."/>
            <person name="Kuo A."/>
            <person name="Thoen E."/>
            <person name="Andreopoulos B."/>
            <person name="Lu D."/>
            <person name="Skrede I."/>
            <person name="Drula E."/>
            <person name="Henrissat B."/>
            <person name="Morin E."/>
            <person name="Kohler A."/>
            <person name="Barry K."/>
            <person name="LaButti K."/>
            <person name="Morin E."/>
            <person name="Salamov A."/>
            <person name="Lipzen A."/>
            <person name="Mereny Z."/>
            <person name="Hegedus B."/>
            <person name="Baldrian P."/>
            <person name="Stursova M."/>
            <person name="Weitz H."/>
            <person name="Taylor A."/>
            <person name="Grigoriev I.V."/>
            <person name="Nagy L.G."/>
            <person name="Martin F."/>
            <person name="Kauserud H."/>
        </authorList>
    </citation>
    <scope>NUCLEOTIDE SEQUENCE</scope>
    <source>
        <strain evidence="8">CBHHK188m</strain>
    </source>
</reference>
<sequence>MAATIPHKSTSLELYALATGSDAVTRTRKRLTSAQVVVLEHLFHNTSHPTLQDRELLARQADMEVKAVTIWFQNKRRTTSRHTRNIATTQNSITIPRRSKSSSATSRASSTSTVSRRPSLDRVASRSELRASVPRTPSRRHKFNPHAPLWANMTSSPLGPHSSPLARDYVEFGQGQGTHTLEWACARRRLAGKDDREEDMPGLLEDAGGDTDVEEVEEAVTPPSSCDSSWSGGKSASALEPDEDMMKAALALCGLMQG</sequence>
<feature type="DNA-binding region" description="Homeobox" evidence="4">
    <location>
        <begin position="24"/>
        <end position="83"/>
    </location>
</feature>
<evidence type="ECO:0000256" key="6">
    <source>
        <dbReference type="SAM" id="MobiDB-lite"/>
    </source>
</evidence>
<evidence type="ECO:0000256" key="3">
    <source>
        <dbReference type="ARBA" id="ARBA00023242"/>
    </source>
</evidence>
<comment type="caution">
    <text evidence="8">The sequence shown here is derived from an EMBL/GenBank/DDBJ whole genome shotgun (WGS) entry which is preliminary data.</text>
</comment>
<dbReference type="SUPFAM" id="SSF46689">
    <property type="entry name" value="Homeodomain-like"/>
    <property type="match status" value="1"/>
</dbReference>
<keyword evidence="1 4" id="KW-0238">DNA-binding</keyword>
<dbReference type="PANTHER" id="PTHR24327:SF41">
    <property type="entry name" value="BRAIN-SPECIFIC HOMEOBOX PROTEIN"/>
    <property type="match status" value="1"/>
</dbReference>
<gene>
    <name evidence="8" type="ORF">DFH07DRAFT_789335</name>
</gene>
<keyword evidence="9" id="KW-1185">Reference proteome</keyword>
<keyword evidence="2 4" id="KW-0371">Homeobox</keyword>
<dbReference type="PANTHER" id="PTHR24327">
    <property type="entry name" value="HOMEOBOX PROTEIN"/>
    <property type="match status" value="1"/>
</dbReference>
<feature type="compositionally biased region" description="Basic and acidic residues" evidence="6">
    <location>
        <begin position="118"/>
        <end position="129"/>
    </location>
</feature>
<dbReference type="GO" id="GO:0000981">
    <property type="term" value="F:DNA-binding transcription factor activity, RNA polymerase II-specific"/>
    <property type="evidence" value="ECO:0007669"/>
    <property type="project" value="TreeGrafter"/>
</dbReference>
<dbReference type="InterPro" id="IPR009057">
    <property type="entry name" value="Homeodomain-like_sf"/>
</dbReference>
<feature type="compositionally biased region" description="Acidic residues" evidence="6">
    <location>
        <begin position="207"/>
        <end position="218"/>
    </location>
</feature>
<dbReference type="AlphaFoldDB" id="A0AAD7KEC5"/>